<name>A0AB38A707_9ACTN</name>
<dbReference type="SMART" id="SM00850">
    <property type="entry name" value="LytTR"/>
    <property type="match status" value="1"/>
</dbReference>
<evidence type="ECO:0000259" key="2">
    <source>
        <dbReference type="PROSITE" id="PS50110"/>
    </source>
</evidence>
<evidence type="ECO:0000313" key="5">
    <source>
        <dbReference type="Proteomes" id="UP000183687"/>
    </source>
</evidence>
<dbReference type="RefSeq" id="WP_002562807.1">
    <property type="nucleotide sequence ID" value="NZ_CALJSN010000007.1"/>
</dbReference>
<dbReference type="GO" id="GO:0003677">
    <property type="term" value="F:DNA binding"/>
    <property type="evidence" value="ECO:0007669"/>
    <property type="project" value="InterPro"/>
</dbReference>
<dbReference type="InterPro" id="IPR011006">
    <property type="entry name" value="CheY-like_superfamily"/>
</dbReference>
<dbReference type="InterPro" id="IPR007492">
    <property type="entry name" value="LytTR_DNA-bd_dom"/>
</dbReference>
<dbReference type="PANTHER" id="PTHR37299">
    <property type="entry name" value="TRANSCRIPTIONAL REGULATOR-RELATED"/>
    <property type="match status" value="1"/>
</dbReference>
<comment type="caution">
    <text evidence="4">The sequence shown here is derived from an EMBL/GenBank/DDBJ whole genome shotgun (WGS) entry which is preliminary data.</text>
</comment>
<sequence length="243" mass="27201">MNSWKVLTVDDEPPIRAELRYLLEQDARIAQVQEAGSVSAAMLAILEDQIDIVFLDISMPGTNGMQLAEFLQNLTNPPAIVFVTAYAEFAVDAYNLDAVDYVLKPVELDRVEHALDKVEALQGQSNKSVTTDSRLLVEHNNKQTYILANTIVYAEARGNYASVYTKNNSYLFKSSIGALEDRLTPEGFIRVHKSFIVDKNQIVKVHATDHGLFELSLRDREDRIPVSRRKTAFVKEELGIAGS</sequence>
<feature type="modified residue" description="4-aspartylphosphate" evidence="1">
    <location>
        <position position="56"/>
    </location>
</feature>
<dbReference type="AlphaFoldDB" id="A0AB38A707"/>
<dbReference type="Gene3D" id="2.40.50.1020">
    <property type="entry name" value="LytTr DNA-binding domain"/>
    <property type="match status" value="1"/>
</dbReference>
<dbReference type="GO" id="GO:0000156">
    <property type="term" value="F:phosphorelay response regulator activity"/>
    <property type="evidence" value="ECO:0007669"/>
    <property type="project" value="InterPro"/>
</dbReference>
<keyword evidence="1" id="KW-0597">Phosphoprotein</keyword>
<feature type="domain" description="Response regulatory" evidence="2">
    <location>
        <begin position="5"/>
        <end position="119"/>
    </location>
</feature>
<dbReference type="PROSITE" id="PS50930">
    <property type="entry name" value="HTH_LYTTR"/>
    <property type="match status" value="1"/>
</dbReference>
<dbReference type="InterPro" id="IPR001789">
    <property type="entry name" value="Sig_transdc_resp-reg_receiver"/>
</dbReference>
<dbReference type="PANTHER" id="PTHR37299:SF1">
    <property type="entry name" value="STAGE 0 SPORULATION PROTEIN A HOMOLOG"/>
    <property type="match status" value="1"/>
</dbReference>
<evidence type="ECO:0000259" key="3">
    <source>
        <dbReference type="PROSITE" id="PS50930"/>
    </source>
</evidence>
<gene>
    <name evidence="4" type="ORF">SAMN04489746_1037</name>
</gene>
<dbReference type="Pfam" id="PF04397">
    <property type="entry name" value="LytTR"/>
    <property type="match status" value="1"/>
</dbReference>
<dbReference type="InterPro" id="IPR046947">
    <property type="entry name" value="LytR-like"/>
</dbReference>
<organism evidence="4 5">
    <name type="scientific">Atopobium minutum</name>
    <dbReference type="NCBI Taxonomy" id="1381"/>
    <lineage>
        <taxon>Bacteria</taxon>
        <taxon>Bacillati</taxon>
        <taxon>Actinomycetota</taxon>
        <taxon>Coriobacteriia</taxon>
        <taxon>Coriobacteriales</taxon>
        <taxon>Atopobiaceae</taxon>
        <taxon>Atopobium</taxon>
    </lineage>
</organism>
<accession>A0AB38A707</accession>
<dbReference type="PROSITE" id="PS50110">
    <property type="entry name" value="RESPONSE_REGULATORY"/>
    <property type="match status" value="1"/>
</dbReference>
<dbReference type="Pfam" id="PF00072">
    <property type="entry name" value="Response_reg"/>
    <property type="match status" value="1"/>
</dbReference>
<dbReference type="Proteomes" id="UP000183687">
    <property type="component" value="Unassembled WGS sequence"/>
</dbReference>
<proteinExistence type="predicted"/>
<evidence type="ECO:0000313" key="4">
    <source>
        <dbReference type="EMBL" id="SEB77330.1"/>
    </source>
</evidence>
<protein>
    <submittedName>
        <fullName evidence="4">Two component transcriptional regulator, LytTR family</fullName>
    </submittedName>
</protein>
<evidence type="ECO:0000256" key="1">
    <source>
        <dbReference type="PROSITE-ProRule" id="PRU00169"/>
    </source>
</evidence>
<dbReference type="SUPFAM" id="SSF52172">
    <property type="entry name" value="CheY-like"/>
    <property type="match status" value="1"/>
</dbReference>
<dbReference type="Gene3D" id="3.40.50.2300">
    <property type="match status" value="1"/>
</dbReference>
<reference evidence="4 5" key="1">
    <citation type="submission" date="2016-10" db="EMBL/GenBank/DDBJ databases">
        <authorList>
            <person name="Varghese N."/>
            <person name="Submissions S."/>
        </authorList>
    </citation>
    <scope>NUCLEOTIDE SEQUENCE [LARGE SCALE GENOMIC DNA]</scope>
    <source>
        <strain evidence="4 5">DSM 20586</strain>
    </source>
</reference>
<dbReference type="SMART" id="SM00448">
    <property type="entry name" value="REC"/>
    <property type="match status" value="1"/>
</dbReference>
<feature type="domain" description="HTH LytTR-type" evidence="3">
    <location>
        <begin position="135"/>
        <end position="240"/>
    </location>
</feature>
<dbReference type="EMBL" id="FNSH01000001">
    <property type="protein sequence ID" value="SEB77330.1"/>
    <property type="molecule type" value="Genomic_DNA"/>
</dbReference>